<dbReference type="AntiFam" id="ANF00044">
    <property type="entry name" value="Antisense to RNaseP"/>
</dbReference>
<dbReference type="KEGG" id="lem:LEN_1053"/>
<dbReference type="AntiFam" id="ANF00041">
    <property type="entry name" value="Antisense to RNaseP"/>
</dbReference>
<sequence>MVLLPVGFAVPVRCRTRGALLPHRFTLTTHSRRNRSAVCSLLHFPSARAAQALPGTVPCGARTFLGAGSCDPTTRLPGPLRGAHCRTSAPAPQR</sequence>
<dbReference type="EMBL" id="AP014940">
    <property type="protein sequence ID" value="BAV96540.1"/>
    <property type="molecule type" value="Genomic_DNA"/>
</dbReference>
<proteinExistence type="predicted"/>
<protein>
    <recommendedName>
        <fullName evidence="3">Secreted protein</fullName>
    </recommendedName>
</protein>
<dbReference type="Proteomes" id="UP000218824">
    <property type="component" value="Chromosome"/>
</dbReference>
<evidence type="ECO:0000313" key="1">
    <source>
        <dbReference type="EMBL" id="BAV96540.1"/>
    </source>
</evidence>
<evidence type="ECO:0008006" key="3">
    <source>
        <dbReference type="Google" id="ProtNLM"/>
    </source>
</evidence>
<reference evidence="1 2" key="1">
    <citation type="journal article" date="2017" name="DNA Res.">
        <title>Complete genome sequence and expression profile of the commercial lytic enzyme producer Lysobacter enzymogenes M497-1.</title>
        <authorList>
            <person name="Takami H."/>
            <person name="Toyoda A."/>
            <person name="Uchiyama I."/>
            <person name="Itoh T."/>
            <person name="Takaki Y."/>
            <person name="Arai W."/>
            <person name="Nishi S."/>
            <person name="Kawai M."/>
            <person name="Shinya K."/>
            <person name="Ikeda H."/>
        </authorList>
    </citation>
    <scope>NUCLEOTIDE SEQUENCE [LARGE SCALE GENOMIC DNA]</scope>
    <source>
        <strain evidence="1 2">M497-1</strain>
    </source>
</reference>
<gene>
    <name evidence="1" type="ORF">LEN_1053</name>
</gene>
<name>A0AAU9AC79_LYSEN</name>
<dbReference type="AlphaFoldDB" id="A0AAU9AC79"/>
<organism evidence="1 2">
    <name type="scientific">Lysobacter enzymogenes</name>
    <dbReference type="NCBI Taxonomy" id="69"/>
    <lineage>
        <taxon>Bacteria</taxon>
        <taxon>Pseudomonadati</taxon>
        <taxon>Pseudomonadota</taxon>
        <taxon>Gammaproteobacteria</taxon>
        <taxon>Lysobacterales</taxon>
        <taxon>Lysobacteraceae</taxon>
        <taxon>Lysobacter</taxon>
    </lineage>
</organism>
<dbReference type="AntiFam" id="ANF00045">
    <property type="entry name" value="Antisense to RNaseP"/>
</dbReference>
<evidence type="ECO:0000313" key="2">
    <source>
        <dbReference type="Proteomes" id="UP000218824"/>
    </source>
</evidence>
<accession>A0AAU9AC79</accession>